<evidence type="ECO:0000259" key="2">
    <source>
        <dbReference type="PROSITE" id="PS50206"/>
    </source>
</evidence>
<dbReference type="InterPro" id="IPR001763">
    <property type="entry name" value="Rhodanese-like_dom"/>
</dbReference>
<evidence type="ECO:0000313" key="3">
    <source>
        <dbReference type="EMBL" id="MFC0558498.1"/>
    </source>
</evidence>
<dbReference type="Proteomes" id="UP001589833">
    <property type="component" value="Unassembled WGS sequence"/>
</dbReference>
<dbReference type="InterPro" id="IPR027417">
    <property type="entry name" value="P-loop_NTPase"/>
</dbReference>
<dbReference type="PANTHER" id="PTHR30401:SF0">
    <property type="entry name" value="TRNA 2-SELENOURIDINE SYNTHASE"/>
    <property type="match status" value="1"/>
</dbReference>
<dbReference type="SMART" id="SM00450">
    <property type="entry name" value="RHOD"/>
    <property type="match status" value="1"/>
</dbReference>
<keyword evidence="4" id="KW-1185">Reference proteome</keyword>
<dbReference type="InterPro" id="IPR036873">
    <property type="entry name" value="Rhodanese-like_dom_sf"/>
</dbReference>
<evidence type="ECO:0000256" key="1">
    <source>
        <dbReference type="ARBA" id="ARBA00023266"/>
    </source>
</evidence>
<sequence length="350" mass="40505">MTVQVKQISIEELHYEEDLYIDVRSPAEFAEYCLPNAINIPLFTNDERARVGTTYKQKSQDEAIELGLSLYVPKIETFYKSLKGLQEEMPNRRMVVYCWRGGMRSKTVAGTVGLLGVKCYQLTGGIRAFRKIVQVGLEKEAERKRKYLIVAGHTGSRKTEILQVLQNRGYPVIDLEQLAGHRGSVFGHIGVNPNSQKQFEYLLMKRLEEIGNSPYIIIEGESKRLGRVVIPDFILKGKENGKRVELVYPFWARVEHIYQTYQPQNYKEKIQEAIGKISKYLTHSLKNEIIILQNQGEYKQLFAKLLEEYYDPRYAYTFDTYQSQASIIEFDELDDGVEKLISFIEESVSR</sequence>
<dbReference type="PANTHER" id="PTHR30401">
    <property type="entry name" value="TRNA 2-SELENOURIDINE SYNTHASE"/>
    <property type="match status" value="1"/>
</dbReference>
<dbReference type="PROSITE" id="PS50206">
    <property type="entry name" value="RHODANESE_3"/>
    <property type="match status" value="1"/>
</dbReference>
<dbReference type="SUPFAM" id="SSF52821">
    <property type="entry name" value="Rhodanese/Cell cycle control phosphatase"/>
    <property type="match status" value="1"/>
</dbReference>
<feature type="domain" description="Rhodanese" evidence="2">
    <location>
        <begin position="14"/>
        <end position="138"/>
    </location>
</feature>
<dbReference type="EC" id="2.5.1.-" evidence="3"/>
<evidence type="ECO:0000313" key="4">
    <source>
        <dbReference type="Proteomes" id="UP001589833"/>
    </source>
</evidence>
<dbReference type="Pfam" id="PF00581">
    <property type="entry name" value="Rhodanese"/>
    <property type="match status" value="1"/>
</dbReference>
<dbReference type="EMBL" id="JBHLTR010000006">
    <property type="protein sequence ID" value="MFC0558498.1"/>
    <property type="molecule type" value="Genomic_DNA"/>
</dbReference>
<name>A0ABV6NEC4_9BACI</name>
<dbReference type="Gene3D" id="3.40.250.10">
    <property type="entry name" value="Rhodanese-like domain"/>
    <property type="match status" value="1"/>
</dbReference>
<dbReference type="NCBIfam" id="NF008750">
    <property type="entry name" value="PRK11784.1-2"/>
    <property type="match status" value="1"/>
</dbReference>
<dbReference type="SUPFAM" id="SSF52540">
    <property type="entry name" value="P-loop containing nucleoside triphosphate hydrolases"/>
    <property type="match status" value="1"/>
</dbReference>
<dbReference type="Pfam" id="PF26341">
    <property type="entry name" value="AAA_SelU"/>
    <property type="match status" value="1"/>
</dbReference>
<organism evidence="3 4">
    <name type="scientific">Halalkalibacter alkalisediminis</name>
    <dbReference type="NCBI Taxonomy" id="935616"/>
    <lineage>
        <taxon>Bacteria</taxon>
        <taxon>Bacillati</taxon>
        <taxon>Bacillota</taxon>
        <taxon>Bacilli</taxon>
        <taxon>Bacillales</taxon>
        <taxon>Bacillaceae</taxon>
        <taxon>Halalkalibacter</taxon>
    </lineage>
</organism>
<dbReference type="InterPro" id="IPR017582">
    <property type="entry name" value="SelU"/>
</dbReference>
<proteinExistence type="predicted"/>
<dbReference type="RefSeq" id="WP_273840169.1">
    <property type="nucleotide sequence ID" value="NZ_JAQQWT010000001.1"/>
</dbReference>
<accession>A0ABV6NEC4</accession>
<keyword evidence="1" id="KW-0711">Selenium</keyword>
<dbReference type="GO" id="GO:0016740">
    <property type="term" value="F:transferase activity"/>
    <property type="evidence" value="ECO:0007669"/>
    <property type="project" value="UniProtKB-KW"/>
</dbReference>
<dbReference type="NCBIfam" id="TIGR03167">
    <property type="entry name" value="tRNA_sel_U_synt"/>
    <property type="match status" value="1"/>
</dbReference>
<protein>
    <submittedName>
        <fullName evidence="3">tRNA 2-selenouridine(34) synthase MnmH</fullName>
        <ecNumber evidence="3">2.5.1.-</ecNumber>
    </submittedName>
</protein>
<dbReference type="InterPro" id="IPR058840">
    <property type="entry name" value="AAA_SelU"/>
</dbReference>
<gene>
    <name evidence="3" type="primary">mnmH</name>
    <name evidence="3" type="ORF">ACFFH4_05490</name>
</gene>
<comment type="caution">
    <text evidence="3">The sequence shown here is derived from an EMBL/GenBank/DDBJ whole genome shotgun (WGS) entry which is preliminary data.</text>
</comment>
<keyword evidence="3" id="KW-0808">Transferase</keyword>
<reference evidence="3 4" key="1">
    <citation type="submission" date="2024-09" db="EMBL/GenBank/DDBJ databases">
        <authorList>
            <person name="Sun Q."/>
            <person name="Mori K."/>
        </authorList>
    </citation>
    <scope>NUCLEOTIDE SEQUENCE [LARGE SCALE GENOMIC DNA]</scope>
    <source>
        <strain evidence="3 4">NCAIM B.02301</strain>
    </source>
</reference>